<feature type="non-terminal residue" evidence="1">
    <location>
        <position position="73"/>
    </location>
</feature>
<evidence type="ECO:0000313" key="1">
    <source>
        <dbReference type="EMBL" id="KAE9990296.1"/>
    </source>
</evidence>
<comment type="caution">
    <text evidence="1">The sequence shown here is derived from an EMBL/GenBank/DDBJ whole genome shotgun (WGS) entry which is preliminary data.</text>
</comment>
<accession>A0A8H3ZFJ9</accession>
<gene>
    <name evidence="1" type="ORF">EG327_001580</name>
</gene>
<evidence type="ECO:0000313" key="2">
    <source>
        <dbReference type="Proteomes" id="UP000490939"/>
    </source>
</evidence>
<name>A0A8H3ZFJ9_VENIN</name>
<dbReference type="EMBL" id="WNWR01000143">
    <property type="protein sequence ID" value="KAE9990296.1"/>
    <property type="molecule type" value="Genomic_DNA"/>
</dbReference>
<organism evidence="1 2">
    <name type="scientific">Venturia inaequalis</name>
    <name type="common">Apple scab fungus</name>
    <dbReference type="NCBI Taxonomy" id="5025"/>
    <lineage>
        <taxon>Eukaryota</taxon>
        <taxon>Fungi</taxon>
        <taxon>Dikarya</taxon>
        <taxon>Ascomycota</taxon>
        <taxon>Pezizomycotina</taxon>
        <taxon>Dothideomycetes</taxon>
        <taxon>Pleosporomycetidae</taxon>
        <taxon>Venturiales</taxon>
        <taxon>Venturiaceae</taxon>
        <taxon>Venturia</taxon>
    </lineage>
</organism>
<dbReference type="AlphaFoldDB" id="A0A8H3ZFJ9"/>
<reference evidence="1 2" key="1">
    <citation type="submission" date="2019-07" db="EMBL/GenBank/DDBJ databases">
        <title>Venturia inaequalis Genome Resource.</title>
        <authorList>
            <person name="Lichtner F.J."/>
        </authorList>
    </citation>
    <scope>NUCLEOTIDE SEQUENCE [LARGE SCALE GENOMIC DNA]</scope>
    <source>
        <strain evidence="1 2">DMI_063113</strain>
    </source>
</reference>
<protein>
    <submittedName>
        <fullName evidence="1">Uncharacterized protein</fullName>
    </submittedName>
</protein>
<sequence length="73" mass="8182">MYEYLVLQARILLFFLQAPTHLFTITPLVPHKTPDGDPNASAANNDVARHKYGYVPNIWIALAFLISDLSQGI</sequence>
<proteinExistence type="predicted"/>
<dbReference type="Proteomes" id="UP000490939">
    <property type="component" value="Unassembled WGS sequence"/>
</dbReference>
<keyword evidence="2" id="KW-1185">Reference proteome</keyword>